<dbReference type="Gene3D" id="3.30.200.20">
    <property type="entry name" value="Phosphorylase Kinase, domain 1"/>
    <property type="match status" value="1"/>
</dbReference>
<dbReference type="OrthoDB" id="2461at2759"/>
<dbReference type="Proteomes" id="UP000245119">
    <property type="component" value="Linkage Group LG1"/>
</dbReference>
<dbReference type="GO" id="GO:0016301">
    <property type="term" value="F:kinase activity"/>
    <property type="evidence" value="ECO:0007669"/>
    <property type="project" value="UniProtKB-KW"/>
</dbReference>
<dbReference type="EMBL" id="PZQS01000001">
    <property type="protein sequence ID" value="PVD37864.1"/>
    <property type="molecule type" value="Genomic_DNA"/>
</dbReference>
<comment type="caution">
    <text evidence="7">The sequence shown here is derived from an EMBL/GenBank/DDBJ whole genome shotgun (WGS) entry which is preliminary data.</text>
</comment>
<comment type="similarity">
    <text evidence="1">Belongs to the methylthioribose kinase family.</text>
</comment>
<evidence type="ECO:0000256" key="2">
    <source>
        <dbReference type="ARBA" id="ARBA00022679"/>
    </source>
</evidence>
<reference evidence="7 8" key="1">
    <citation type="submission" date="2018-04" db="EMBL/GenBank/DDBJ databases">
        <title>The genome of golden apple snail Pomacea canaliculata provides insight into stress tolerance and invasive adaptation.</title>
        <authorList>
            <person name="Liu C."/>
            <person name="Liu B."/>
            <person name="Ren Y."/>
            <person name="Zhang Y."/>
            <person name="Wang H."/>
            <person name="Li S."/>
            <person name="Jiang F."/>
            <person name="Yin L."/>
            <person name="Zhang G."/>
            <person name="Qian W."/>
            <person name="Fan W."/>
        </authorList>
    </citation>
    <scope>NUCLEOTIDE SEQUENCE [LARGE SCALE GENOMIC DNA]</scope>
    <source>
        <strain evidence="7">SZHN2017</strain>
        <tissue evidence="7">Muscle</tissue>
    </source>
</reference>
<dbReference type="PANTHER" id="PTHR34273">
    <property type="entry name" value="METHYLTHIORIBOSE KINASE"/>
    <property type="match status" value="1"/>
</dbReference>
<evidence type="ECO:0000256" key="1">
    <source>
        <dbReference type="ARBA" id="ARBA00010165"/>
    </source>
</evidence>
<keyword evidence="3" id="KW-0547">Nucleotide-binding</keyword>
<feature type="domain" description="Aminoglycoside phosphotransferase" evidence="6">
    <location>
        <begin position="306"/>
        <end position="541"/>
    </location>
</feature>
<sequence length="660" mass="73803">MDEHWHVCDWTSEEMKTILSSFKKNCTFEDFNTQVSRFGRHEWQDFGSAGSASPSRQLHELRRAIAPPDGATAGFHRQNGDSLDAVCTRELIDHRPLVNVVLQGGFSQLGAQSLGACLANIHSSTHILNIGDEGLWDLEQQFPTFQSMIDIIRLFHYERPFDPSDPGKACDPAVTSLLTCVYQDSTVLEAVQQVKRSFIKDKECLIHGDLHIDSVVSQGDDFKEVFSSSGEQTGKCELPGSVQQSSSPPPALTCGRALSLTQTREAGYHWRSGQSSWSVAIEVVVIKFEGRTTGKFVQVKGGVCIEDIGDGNLNDVVRVSSKSDPAKSIILKHAMPFIKVLGPRYPLATERGEIEYRASSKFYAICPGSVPRPLCYSKAHKIFCMEDLQGYQVYKQWLMAGNTDLDVAKKLARDIAIIHQNTHVGVIGQQAIKNMNEEFQNPHLVKLTDTYIFTDPFSRTGESNRWSSLLNSHIESVYGDEELLSIVKKFQKLFHEKKEALIHGDLHTGSAMVRDKDIRMIDLEFIMVGPCAMDLGLLMAHYIFCHLYHLMNTDEDETYRHPLAYKILDLAYATVDEYLAHMTSSIGERENYTSQLMSETAGFAGCEIIRRLLGAGRTIEMDSLESAQPDALAAGIRLLKAHSRIHSVFQLMNVALMLTF</sequence>
<dbReference type="AlphaFoldDB" id="A0A2T7PWR8"/>
<keyword evidence="5" id="KW-0067">ATP-binding</keyword>
<keyword evidence="8" id="KW-1185">Reference proteome</keyword>
<dbReference type="InterPro" id="IPR011009">
    <property type="entry name" value="Kinase-like_dom_sf"/>
</dbReference>
<evidence type="ECO:0000313" key="8">
    <source>
        <dbReference type="Proteomes" id="UP000245119"/>
    </source>
</evidence>
<name>A0A2T7PWR8_POMCA</name>
<evidence type="ECO:0000256" key="5">
    <source>
        <dbReference type="ARBA" id="ARBA00022840"/>
    </source>
</evidence>
<keyword evidence="2" id="KW-0808">Transferase</keyword>
<gene>
    <name evidence="7" type="ORF">C0Q70_00466</name>
</gene>
<evidence type="ECO:0000256" key="3">
    <source>
        <dbReference type="ARBA" id="ARBA00022741"/>
    </source>
</evidence>
<evidence type="ECO:0000259" key="6">
    <source>
        <dbReference type="Pfam" id="PF01636"/>
    </source>
</evidence>
<organism evidence="7 8">
    <name type="scientific">Pomacea canaliculata</name>
    <name type="common">Golden apple snail</name>
    <dbReference type="NCBI Taxonomy" id="400727"/>
    <lineage>
        <taxon>Eukaryota</taxon>
        <taxon>Metazoa</taxon>
        <taxon>Spiralia</taxon>
        <taxon>Lophotrochozoa</taxon>
        <taxon>Mollusca</taxon>
        <taxon>Gastropoda</taxon>
        <taxon>Caenogastropoda</taxon>
        <taxon>Architaenioglossa</taxon>
        <taxon>Ampullarioidea</taxon>
        <taxon>Ampullariidae</taxon>
        <taxon>Pomacea</taxon>
    </lineage>
</organism>
<dbReference type="Gene3D" id="3.90.1200.10">
    <property type="match status" value="2"/>
</dbReference>
<dbReference type="STRING" id="400727.A0A2T7PWR8"/>
<dbReference type="InterPro" id="IPR002575">
    <property type="entry name" value="Aminoglycoside_PTrfase"/>
</dbReference>
<proteinExistence type="inferred from homology"/>
<evidence type="ECO:0000313" key="7">
    <source>
        <dbReference type="EMBL" id="PVD37864.1"/>
    </source>
</evidence>
<accession>A0A2T7PWR8</accession>
<keyword evidence="4" id="KW-0418">Kinase</keyword>
<dbReference type="Pfam" id="PF01636">
    <property type="entry name" value="APH"/>
    <property type="match status" value="1"/>
</dbReference>
<evidence type="ECO:0000256" key="4">
    <source>
        <dbReference type="ARBA" id="ARBA00022777"/>
    </source>
</evidence>
<dbReference type="SUPFAM" id="SSF56112">
    <property type="entry name" value="Protein kinase-like (PK-like)"/>
    <property type="match status" value="2"/>
</dbReference>
<dbReference type="PANTHER" id="PTHR34273:SF2">
    <property type="entry name" value="METHYLTHIORIBOSE KINASE"/>
    <property type="match status" value="1"/>
</dbReference>
<protein>
    <recommendedName>
        <fullName evidence="6">Aminoglycoside phosphotransferase domain-containing protein</fullName>
    </recommendedName>
</protein>
<dbReference type="GO" id="GO:0005524">
    <property type="term" value="F:ATP binding"/>
    <property type="evidence" value="ECO:0007669"/>
    <property type="project" value="UniProtKB-KW"/>
</dbReference>